<gene>
    <name evidence="1" type="ORF">MNBD_GAMMA01-1741</name>
</gene>
<dbReference type="InterPro" id="IPR007711">
    <property type="entry name" value="HigB-1"/>
</dbReference>
<dbReference type="PANTHER" id="PTHR40266">
    <property type="entry name" value="TOXIN HIGB-1"/>
    <property type="match status" value="1"/>
</dbReference>
<dbReference type="Gene3D" id="3.30.2310.20">
    <property type="entry name" value="RelE-like"/>
    <property type="match status" value="1"/>
</dbReference>
<organism evidence="1">
    <name type="scientific">hydrothermal vent metagenome</name>
    <dbReference type="NCBI Taxonomy" id="652676"/>
    <lineage>
        <taxon>unclassified sequences</taxon>
        <taxon>metagenomes</taxon>
        <taxon>ecological metagenomes</taxon>
    </lineage>
</organism>
<dbReference type="InterPro" id="IPR035093">
    <property type="entry name" value="RelE/ParE_toxin_dom_sf"/>
</dbReference>
<protein>
    <submittedName>
        <fullName evidence="1">Toxin HigB</fullName>
    </submittedName>
</protein>
<proteinExistence type="predicted"/>
<name>A0A3B0VLF6_9ZZZZ</name>
<accession>A0A3B0VLF6</accession>
<evidence type="ECO:0000313" key="1">
    <source>
        <dbReference type="EMBL" id="VAW41063.1"/>
    </source>
</evidence>
<sequence>MIKSFKQKGLKQFFETGSIAQIDANHQTKLRMILTDLDAAVTVEDMNAPAYNLHKLKGNRNNIHSVKVNGNWRVTFEFVDSNAYILDYEDYH</sequence>
<dbReference type="AlphaFoldDB" id="A0A3B0VLF6"/>
<dbReference type="PANTHER" id="PTHR40266:SF2">
    <property type="entry name" value="TOXIN HIGB-1"/>
    <property type="match status" value="1"/>
</dbReference>
<dbReference type="EMBL" id="UOEW01000294">
    <property type="protein sequence ID" value="VAW41063.1"/>
    <property type="molecule type" value="Genomic_DNA"/>
</dbReference>
<dbReference type="Pfam" id="PF05015">
    <property type="entry name" value="HigB-like_toxin"/>
    <property type="match status" value="1"/>
</dbReference>
<reference evidence="1" key="1">
    <citation type="submission" date="2018-06" db="EMBL/GenBank/DDBJ databases">
        <authorList>
            <person name="Zhirakovskaya E."/>
        </authorList>
    </citation>
    <scope>NUCLEOTIDE SEQUENCE</scope>
</reference>
<dbReference type="SUPFAM" id="SSF143011">
    <property type="entry name" value="RelE-like"/>
    <property type="match status" value="1"/>
</dbReference>